<dbReference type="Gene3D" id="3.10.20.90">
    <property type="entry name" value="Phosphatidylinositol 3-kinase Catalytic Subunit, Chain A, domain 1"/>
    <property type="match status" value="1"/>
</dbReference>
<evidence type="ECO:0000256" key="1">
    <source>
        <dbReference type="ARBA" id="ARBA00004477"/>
    </source>
</evidence>
<keyword evidence="12" id="KW-0443">Lipid metabolism</keyword>
<comment type="pathway">
    <text evidence="2">Lipid metabolism; fatty acid biosynthesis.</text>
</comment>
<keyword evidence="7" id="KW-0256">Endoplasmic reticulum</keyword>
<feature type="transmembrane region" description="Helical" evidence="15">
    <location>
        <begin position="245"/>
        <end position="272"/>
    </location>
</feature>
<keyword evidence="5" id="KW-0444">Lipid biosynthesis</keyword>
<evidence type="ECO:0000256" key="5">
    <source>
        <dbReference type="ARBA" id="ARBA00022516"/>
    </source>
</evidence>
<sequence length="299" mass="34175">MEIDLCYAKNSKSFGKVSVKDSTTIVELKKEIHKLDRKLNPNRQSIRLEPKGKSVKDSDTVNTLGLRNNSKIYVKDLGPQIGWKTVFLAEYAGPLAVYLWIYQRPWLFYGETSAPISLTANIAAACYTIHYAKRLLETIFVHRFSHATMPLMNLFKNCSYYWGFTAYVAYHVNHPLFTSPCMTQVYAGLAGFVLCELGNFAIHVNLRNLRPPGTTIRRIPMPDSNPLTQLYKFVSCPNYTYEFGAWFSFSVMTQCVPAFLFAVAGLVQMAIWAKGKHRLYCKEFKDYPKSRKAILPFLV</sequence>
<evidence type="ECO:0000256" key="6">
    <source>
        <dbReference type="ARBA" id="ARBA00022692"/>
    </source>
</evidence>
<keyword evidence="10 15" id="KW-1133">Transmembrane helix</keyword>
<evidence type="ECO:0000256" key="9">
    <source>
        <dbReference type="ARBA" id="ARBA00022857"/>
    </source>
</evidence>
<evidence type="ECO:0000256" key="13">
    <source>
        <dbReference type="ARBA" id="ARBA00023136"/>
    </source>
</evidence>
<dbReference type="InterPro" id="IPR049127">
    <property type="entry name" value="TECR-like_N"/>
</dbReference>
<dbReference type="Pfam" id="PF21696">
    <property type="entry name" value="TECR_N"/>
    <property type="match status" value="1"/>
</dbReference>
<evidence type="ECO:0000256" key="2">
    <source>
        <dbReference type="ARBA" id="ARBA00005194"/>
    </source>
</evidence>
<dbReference type="OrthoDB" id="540503at2759"/>
<dbReference type="SUPFAM" id="SSF54236">
    <property type="entry name" value="Ubiquitin-like"/>
    <property type="match status" value="1"/>
</dbReference>
<dbReference type="InterPro" id="IPR029071">
    <property type="entry name" value="Ubiquitin-like_domsf"/>
</dbReference>
<protein>
    <recommendedName>
        <fullName evidence="4">very-long-chain enoyl-CoA reductase</fullName>
        <ecNumber evidence="4">1.3.1.93</ecNumber>
    </recommendedName>
</protein>
<name>A0A9Q0S801_9DIPT</name>
<dbReference type="CDD" id="cd01801">
    <property type="entry name" value="Ubl_TECR_like"/>
    <property type="match status" value="1"/>
</dbReference>
<comment type="caution">
    <text evidence="17">The sequence shown here is derived from an EMBL/GenBank/DDBJ whole genome shotgun (WGS) entry which is preliminary data.</text>
</comment>
<keyword evidence="13 15" id="KW-0472">Membrane</keyword>
<evidence type="ECO:0000259" key="16">
    <source>
        <dbReference type="PROSITE" id="PS50053"/>
    </source>
</evidence>
<dbReference type="PROSITE" id="PS50053">
    <property type="entry name" value="UBIQUITIN_2"/>
    <property type="match status" value="1"/>
</dbReference>
<evidence type="ECO:0000313" key="17">
    <source>
        <dbReference type="EMBL" id="KAJ6646820.1"/>
    </source>
</evidence>
<accession>A0A9Q0S801</accession>
<dbReference type="Pfam" id="PF02544">
    <property type="entry name" value="Steroid_dh"/>
    <property type="match status" value="1"/>
</dbReference>
<reference evidence="17" key="1">
    <citation type="submission" date="2022-07" db="EMBL/GenBank/DDBJ databases">
        <authorList>
            <person name="Trinca V."/>
            <person name="Uliana J.V.C."/>
            <person name="Torres T.T."/>
            <person name="Ward R.J."/>
            <person name="Monesi N."/>
        </authorList>
    </citation>
    <scope>NUCLEOTIDE SEQUENCE</scope>
    <source>
        <strain evidence="17">HSMRA1968</strain>
        <tissue evidence="17">Whole embryos</tissue>
    </source>
</reference>
<evidence type="ECO:0000256" key="11">
    <source>
        <dbReference type="ARBA" id="ARBA00023002"/>
    </source>
</evidence>
<evidence type="ECO:0000313" key="18">
    <source>
        <dbReference type="Proteomes" id="UP001151699"/>
    </source>
</evidence>
<dbReference type="AlphaFoldDB" id="A0A9Q0S801"/>
<evidence type="ECO:0000256" key="8">
    <source>
        <dbReference type="ARBA" id="ARBA00022832"/>
    </source>
</evidence>
<dbReference type="EMBL" id="WJQU01000001">
    <property type="protein sequence ID" value="KAJ6646820.1"/>
    <property type="molecule type" value="Genomic_DNA"/>
</dbReference>
<organism evidence="17 18">
    <name type="scientific">Pseudolycoriella hygida</name>
    <dbReference type="NCBI Taxonomy" id="35572"/>
    <lineage>
        <taxon>Eukaryota</taxon>
        <taxon>Metazoa</taxon>
        <taxon>Ecdysozoa</taxon>
        <taxon>Arthropoda</taxon>
        <taxon>Hexapoda</taxon>
        <taxon>Insecta</taxon>
        <taxon>Pterygota</taxon>
        <taxon>Neoptera</taxon>
        <taxon>Endopterygota</taxon>
        <taxon>Diptera</taxon>
        <taxon>Nematocera</taxon>
        <taxon>Sciaroidea</taxon>
        <taxon>Sciaridae</taxon>
        <taxon>Pseudolycoriella</taxon>
    </lineage>
</organism>
<dbReference type="InterPro" id="IPR000626">
    <property type="entry name" value="Ubiquitin-like_dom"/>
</dbReference>
<dbReference type="GO" id="GO:0102758">
    <property type="term" value="F:very-long-chain enoyl-CoA reductase activity"/>
    <property type="evidence" value="ECO:0007669"/>
    <property type="project" value="UniProtKB-EC"/>
</dbReference>
<evidence type="ECO:0000256" key="3">
    <source>
        <dbReference type="ARBA" id="ARBA00007742"/>
    </source>
</evidence>
<dbReference type="PANTHER" id="PTHR10556">
    <property type="entry name" value="3-OXO-5-ALPHA-STEROID 4-DEHYDROGENASE"/>
    <property type="match status" value="1"/>
</dbReference>
<comment type="similarity">
    <text evidence="3">Belongs to the steroid 5-alpha reductase family.</text>
</comment>
<evidence type="ECO:0000256" key="4">
    <source>
        <dbReference type="ARBA" id="ARBA00012530"/>
    </source>
</evidence>
<dbReference type="PROSITE" id="PS50244">
    <property type="entry name" value="S5A_REDUCTASE"/>
    <property type="match status" value="1"/>
</dbReference>
<dbReference type="FunFam" id="3.10.20.90:FF:000131">
    <property type="entry name" value="trans-2,3-enoyl-CoA reductase-like"/>
    <property type="match status" value="1"/>
</dbReference>
<feature type="domain" description="Ubiquitin-like" evidence="16">
    <location>
        <begin position="1"/>
        <end position="74"/>
    </location>
</feature>
<evidence type="ECO:0000256" key="10">
    <source>
        <dbReference type="ARBA" id="ARBA00022989"/>
    </source>
</evidence>
<keyword evidence="11" id="KW-0560">Oxidoreductase</keyword>
<dbReference type="GO" id="GO:0005789">
    <property type="term" value="C:endoplasmic reticulum membrane"/>
    <property type="evidence" value="ECO:0007669"/>
    <property type="project" value="UniProtKB-SubCell"/>
</dbReference>
<evidence type="ECO:0000256" key="14">
    <source>
        <dbReference type="ARBA" id="ARBA00023160"/>
    </source>
</evidence>
<dbReference type="GO" id="GO:0042761">
    <property type="term" value="P:very long-chain fatty acid biosynthetic process"/>
    <property type="evidence" value="ECO:0007669"/>
    <property type="project" value="TreeGrafter"/>
</dbReference>
<proteinExistence type="inferred from homology"/>
<dbReference type="InterPro" id="IPR001104">
    <property type="entry name" value="3-oxo-5_a-steroid_4-DH_C"/>
</dbReference>
<evidence type="ECO:0000256" key="12">
    <source>
        <dbReference type="ARBA" id="ARBA00023098"/>
    </source>
</evidence>
<evidence type="ECO:0000256" key="15">
    <source>
        <dbReference type="SAM" id="Phobius"/>
    </source>
</evidence>
<gene>
    <name evidence="17" type="primary">art-1</name>
    <name evidence="17" type="ORF">Bhyg_02034</name>
</gene>
<keyword evidence="8" id="KW-0276">Fatty acid metabolism</keyword>
<keyword evidence="18" id="KW-1185">Reference proteome</keyword>
<dbReference type="InterPro" id="IPR039357">
    <property type="entry name" value="SRD5A/TECR"/>
</dbReference>
<evidence type="ECO:0000256" key="7">
    <source>
        <dbReference type="ARBA" id="ARBA00022824"/>
    </source>
</evidence>
<comment type="subcellular location">
    <subcellularLocation>
        <location evidence="1">Endoplasmic reticulum membrane</location>
        <topology evidence="1">Multi-pass membrane protein</topology>
    </subcellularLocation>
</comment>
<dbReference type="PANTHER" id="PTHR10556:SF28">
    <property type="entry name" value="VERY-LONG-CHAIN ENOYL-COA REDUCTASE"/>
    <property type="match status" value="1"/>
</dbReference>
<keyword evidence="14" id="KW-0275">Fatty acid biosynthesis</keyword>
<keyword evidence="9" id="KW-0521">NADP</keyword>
<keyword evidence="6 15" id="KW-0812">Transmembrane</keyword>
<dbReference type="Proteomes" id="UP001151699">
    <property type="component" value="Chromosome A"/>
</dbReference>
<dbReference type="Gene3D" id="1.20.120.1630">
    <property type="match status" value="1"/>
</dbReference>
<dbReference type="EC" id="1.3.1.93" evidence="4"/>